<name>A0A2V0NTC9_9CHLO</name>
<dbReference type="EMBL" id="BDRX01000020">
    <property type="protein sequence ID" value="GBF90886.1"/>
    <property type="molecule type" value="Genomic_DNA"/>
</dbReference>
<feature type="signal peptide" evidence="1">
    <location>
        <begin position="1"/>
        <end position="18"/>
    </location>
</feature>
<keyword evidence="1" id="KW-0732">Signal</keyword>
<feature type="chain" id="PRO_5016036959" evidence="1">
    <location>
        <begin position="19"/>
        <end position="285"/>
    </location>
</feature>
<comment type="caution">
    <text evidence="2">The sequence shown here is derived from an EMBL/GenBank/DDBJ whole genome shotgun (WGS) entry which is preliminary data.</text>
</comment>
<dbReference type="Proteomes" id="UP000247498">
    <property type="component" value="Unassembled WGS sequence"/>
</dbReference>
<sequence length="285" mass="29668">MGRLTIVLLLCWAILVAGTEDSRGKGNSGKGAHPAVTNDPIGATWAMGAGQAGIRLAADGDIRAGSATRMHHAGTVVASQGDALSTFRLGSGMGMGRRFLGEKARAPHNPELFSQLATDSAHGRIQDAVNGLFGAYVSPVEARPRALPAPALTPATLHGHLTAEHSTVGDNYDVWKMASGLDKRRLGEEAAESEAAEKVSPDNMQLLASMQAQAAVGESAGGGMSARYATKVGRETGLYGAVDRHMDTAFHVAGGEYPEGPIVRGDLVGWDGMPTRGYTDNGLKR</sequence>
<reference evidence="2 3" key="1">
    <citation type="journal article" date="2018" name="Sci. Rep.">
        <title>Raphidocelis subcapitata (=Pseudokirchneriella subcapitata) provides an insight into genome evolution and environmental adaptations in the Sphaeropleales.</title>
        <authorList>
            <person name="Suzuki S."/>
            <person name="Yamaguchi H."/>
            <person name="Nakajima N."/>
            <person name="Kawachi M."/>
        </authorList>
    </citation>
    <scope>NUCLEOTIDE SEQUENCE [LARGE SCALE GENOMIC DNA]</scope>
    <source>
        <strain evidence="2 3">NIES-35</strain>
    </source>
</reference>
<dbReference type="AlphaFoldDB" id="A0A2V0NTC9"/>
<protein>
    <submittedName>
        <fullName evidence="2">Uncharacterized protein</fullName>
    </submittedName>
</protein>
<evidence type="ECO:0000313" key="3">
    <source>
        <dbReference type="Proteomes" id="UP000247498"/>
    </source>
</evidence>
<dbReference type="InParanoid" id="A0A2V0NTC9"/>
<gene>
    <name evidence="2" type="ORF">Rsub_03741</name>
</gene>
<evidence type="ECO:0000256" key="1">
    <source>
        <dbReference type="SAM" id="SignalP"/>
    </source>
</evidence>
<proteinExistence type="predicted"/>
<organism evidence="2 3">
    <name type="scientific">Raphidocelis subcapitata</name>
    <dbReference type="NCBI Taxonomy" id="307507"/>
    <lineage>
        <taxon>Eukaryota</taxon>
        <taxon>Viridiplantae</taxon>
        <taxon>Chlorophyta</taxon>
        <taxon>core chlorophytes</taxon>
        <taxon>Chlorophyceae</taxon>
        <taxon>CS clade</taxon>
        <taxon>Sphaeropleales</taxon>
        <taxon>Selenastraceae</taxon>
        <taxon>Raphidocelis</taxon>
    </lineage>
</organism>
<accession>A0A2V0NTC9</accession>
<evidence type="ECO:0000313" key="2">
    <source>
        <dbReference type="EMBL" id="GBF90886.1"/>
    </source>
</evidence>
<keyword evidence="3" id="KW-1185">Reference proteome</keyword>